<feature type="chain" id="PRO_5034008953" evidence="1">
    <location>
        <begin position="18"/>
        <end position="418"/>
    </location>
</feature>
<dbReference type="OrthoDB" id="4605274at2759"/>
<sequence>MLSKVLLTAISVGLSAAQAASKSLDIAGALSAINNATPTARPSTLPQATSALSKAFANPTDYVGSAVALVKAGFDPADIQAIVEGYSPADNSINNVNTRNPSRTIYPRASTSDPAYSLPEASLRAAIRIPSTFTFGQKPPVILFPGTGVPGGITYAYNYGRLLAKESYADPLWVNIPKYSLADAQLTAEYAAYAMNYIAGITNRNVTVITFSQGSLNVQWAFKYWKSTRSITTNLIALSPDYHGTVNAELICPPVIGPCTPAVLQQYYNSTFVSTLLANDGDSAYVPTTNVRSSTDQIVQPQTGAMASGVLKDVRGVGVTNVLVQDTCPLSPAGTLVTHEGILYNALAYALAIDVLKNGGPGQLSRINLPATCSKVVADGMTLNDLIATEASFVVFFTNFLTCLPKAFVEPGIKAYAA</sequence>
<dbReference type="SUPFAM" id="SSF53474">
    <property type="entry name" value="alpha/beta-Hydrolases"/>
    <property type="match status" value="1"/>
</dbReference>
<name>A0A8H6VJU2_9PEZI</name>
<protein>
    <submittedName>
        <fullName evidence="2">Lipase B</fullName>
    </submittedName>
</protein>
<keyword evidence="1" id="KW-0732">Signal</keyword>
<evidence type="ECO:0000313" key="3">
    <source>
        <dbReference type="Proteomes" id="UP000660729"/>
    </source>
</evidence>
<feature type="signal peptide" evidence="1">
    <location>
        <begin position="1"/>
        <end position="17"/>
    </location>
</feature>
<dbReference type="EMBL" id="JABCIY010000096">
    <property type="protein sequence ID" value="KAF7193077.1"/>
    <property type="molecule type" value="Genomic_DNA"/>
</dbReference>
<reference evidence="2" key="1">
    <citation type="submission" date="2020-04" db="EMBL/GenBank/DDBJ databases">
        <title>Draft genome resource of the tomato pathogen Pseudocercospora fuligena.</title>
        <authorList>
            <person name="Zaccaron A."/>
        </authorList>
    </citation>
    <scope>NUCLEOTIDE SEQUENCE</scope>
    <source>
        <strain evidence="2">PF001</strain>
    </source>
</reference>
<gene>
    <name evidence="2" type="ORF">HII31_05638</name>
</gene>
<evidence type="ECO:0000313" key="2">
    <source>
        <dbReference type="EMBL" id="KAF7193077.1"/>
    </source>
</evidence>
<organism evidence="2 3">
    <name type="scientific">Pseudocercospora fuligena</name>
    <dbReference type="NCBI Taxonomy" id="685502"/>
    <lineage>
        <taxon>Eukaryota</taxon>
        <taxon>Fungi</taxon>
        <taxon>Dikarya</taxon>
        <taxon>Ascomycota</taxon>
        <taxon>Pezizomycotina</taxon>
        <taxon>Dothideomycetes</taxon>
        <taxon>Dothideomycetidae</taxon>
        <taxon>Mycosphaerellales</taxon>
        <taxon>Mycosphaerellaceae</taxon>
        <taxon>Pseudocercospora</taxon>
    </lineage>
</organism>
<dbReference type="InterPro" id="IPR029058">
    <property type="entry name" value="AB_hydrolase_fold"/>
</dbReference>
<dbReference type="AlphaFoldDB" id="A0A8H6VJU2"/>
<proteinExistence type="predicted"/>
<keyword evidence="3" id="KW-1185">Reference proteome</keyword>
<dbReference type="InterPro" id="IPR053228">
    <property type="entry name" value="Stereospecific_Lipase"/>
</dbReference>
<dbReference type="Gene3D" id="3.40.50.1820">
    <property type="entry name" value="alpha/beta hydrolase"/>
    <property type="match status" value="1"/>
</dbReference>
<comment type="caution">
    <text evidence="2">The sequence shown here is derived from an EMBL/GenBank/DDBJ whole genome shotgun (WGS) entry which is preliminary data.</text>
</comment>
<dbReference type="PANTHER" id="PTHR37574">
    <property type="entry name" value="LIPASE B"/>
    <property type="match status" value="1"/>
</dbReference>
<accession>A0A8H6VJU2</accession>
<evidence type="ECO:0000256" key="1">
    <source>
        <dbReference type="SAM" id="SignalP"/>
    </source>
</evidence>
<dbReference type="PANTHER" id="PTHR37574:SF1">
    <property type="entry name" value="LIPASE B"/>
    <property type="match status" value="1"/>
</dbReference>
<dbReference type="Proteomes" id="UP000660729">
    <property type="component" value="Unassembled WGS sequence"/>
</dbReference>